<dbReference type="EMBL" id="AP014927">
    <property type="protein sequence ID" value="BAS05000.1"/>
    <property type="molecule type" value="Genomic_DNA"/>
</dbReference>
<organism evidence="1 2">
    <name type="scientific">Ralstonia phage RSF1</name>
    <dbReference type="NCBI Taxonomy" id="1689679"/>
    <lineage>
        <taxon>Viruses</taxon>
        <taxon>Duplodnaviria</taxon>
        <taxon>Heunggongvirae</taxon>
        <taxon>Uroviricota</taxon>
        <taxon>Caudoviricetes</taxon>
        <taxon>Chimalliviridae</taxon>
        <taxon>Chiangmaivirus</taxon>
        <taxon>Chiangmaivirus RSF1</taxon>
    </lineage>
</organism>
<dbReference type="GeneID" id="26634669"/>
<protein>
    <submittedName>
        <fullName evidence="1">Uncharacterized protein</fullName>
    </submittedName>
</protein>
<accession>A0A0K2QQX7</accession>
<dbReference type="KEGG" id="vg:26634669"/>
<dbReference type="Proteomes" id="UP000202583">
    <property type="component" value="Segment"/>
</dbReference>
<proteinExistence type="predicted"/>
<dbReference type="OrthoDB" id="31389at10239"/>
<reference evidence="1 2" key="1">
    <citation type="submission" date="2015-07" db="EMBL/GenBank/DDBJ databases">
        <title>Two Asian jumbo phage RSL2 and RSF1 infecting the phytopathogen Ralstonia solanacearum share common features related to the phi-KZ-like phages.</title>
        <authorList>
            <person name="Kawasaki T."/>
            <person name="Fujie M."/>
            <person name="Chatchawankanphanich O."/>
            <person name="Ogata H."/>
            <person name="Yamada T."/>
        </authorList>
    </citation>
    <scope>NUCLEOTIDE SEQUENCE [LARGE SCALE GENOMIC DNA]</scope>
    <source>
        <strain evidence="1 2">RSF1</strain>
    </source>
</reference>
<keyword evidence="2" id="KW-1185">Reference proteome</keyword>
<evidence type="ECO:0000313" key="1">
    <source>
        <dbReference type="EMBL" id="BAS05000.1"/>
    </source>
</evidence>
<dbReference type="RefSeq" id="YP_009208012.1">
    <property type="nucleotide sequence ID" value="NC_028899.1"/>
</dbReference>
<evidence type="ECO:0000313" key="2">
    <source>
        <dbReference type="Proteomes" id="UP000202583"/>
    </source>
</evidence>
<sequence length="169" mass="19465">MLSRQEVEDQLRLRREQQLKDLMEDRGPGSERLKRRAEMVLSVYLDRIGPLSYDECIKLVNENNQLAEDCGVYDPAYGFLTTQRNTFLKMAEALNDSDNMGRTDHMLPVNALVSVDNIAVECNMWIPKLYYRQSDRAGIILSTIHGKLRDSSEWCGSLRHGPKIDFVEL</sequence>
<name>A0A0K2QQX7_9CAUD</name>